<evidence type="ECO:0000313" key="2">
    <source>
        <dbReference type="EMBL" id="KXH59531.1"/>
    </source>
</evidence>
<evidence type="ECO:0000313" key="3">
    <source>
        <dbReference type="Proteomes" id="UP000070121"/>
    </source>
</evidence>
<dbReference type="OrthoDB" id="10339996at2759"/>
<dbReference type="Proteomes" id="UP000070121">
    <property type="component" value="Unassembled WGS sequence"/>
</dbReference>
<keyword evidence="3" id="KW-1185">Reference proteome</keyword>
<evidence type="ECO:0000256" key="1">
    <source>
        <dbReference type="SAM" id="MobiDB-lite"/>
    </source>
</evidence>
<name>A0A135UGK7_9PEZI</name>
<proteinExistence type="predicted"/>
<reference evidence="2 3" key="1">
    <citation type="submission" date="2014-02" db="EMBL/GenBank/DDBJ databases">
        <title>The genome sequence of Colletotrichum salicis CBS 607.94.</title>
        <authorList>
            <person name="Baroncelli R."/>
            <person name="Thon M.R."/>
        </authorList>
    </citation>
    <scope>NUCLEOTIDE SEQUENCE [LARGE SCALE GENOMIC DNA]</scope>
    <source>
        <strain evidence="2 3">CBS 607.94</strain>
    </source>
</reference>
<accession>A0A135UGK7</accession>
<protein>
    <submittedName>
        <fullName evidence="2">Uncharacterized protein</fullName>
    </submittedName>
</protein>
<sequence length="364" mass="40417">MLLVGEAATAMSSKKECDDLIDSLTTLPLLLKRVKALLGHSQQPVDDAIFCSLSRVRAEIEFLDETIEQHLSRLGADTGKPGTVEADVLSVRLSPVSSTVTGREEASDVPLNSTLTAENIASLTRNDRAAGREYRADLIPSFEVRRSAEKRGLPGPSHDIVEMPTGFLALTRPTRNVCFVDLTKEHSSRYGPDLDTASMIDVSSDRNPDSATEPRPNHHDRNHWILAIVNWKTETFDAFGMQSTAFSRWSKRVDEYVSELRGAVMQLEKRSHEVGLVCSVLDVSCFTHISQLGPYVDDSCCAFLCAYALERYMGRAPQRRKRWPTGPALRKHYLRRLLTQWQLPTGRLAKGSQHPASGDGSRVG</sequence>
<comment type="caution">
    <text evidence="2">The sequence shown here is derived from an EMBL/GenBank/DDBJ whole genome shotgun (WGS) entry which is preliminary data.</text>
</comment>
<dbReference type="AlphaFoldDB" id="A0A135UGK7"/>
<gene>
    <name evidence="2" type="ORF">CSAL01_06620</name>
</gene>
<feature type="region of interest" description="Disordered" evidence="1">
    <location>
        <begin position="191"/>
        <end position="218"/>
    </location>
</feature>
<organism evidence="2 3">
    <name type="scientific">Colletotrichum salicis</name>
    <dbReference type="NCBI Taxonomy" id="1209931"/>
    <lineage>
        <taxon>Eukaryota</taxon>
        <taxon>Fungi</taxon>
        <taxon>Dikarya</taxon>
        <taxon>Ascomycota</taxon>
        <taxon>Pezizomycotina</taxon>
        <taxon>Sordariomycetes</taxon>
        <taxon>Hypocreomycetidae</taxon>
        <taxon>Glomerellales</taxon>
        <taxon>Glomerellaceae</taxon>
        <taxon>Colletotrichum</taxon>
        <taxon>Colletotrichum acutatum species complex</taxon>
    </lineage>
</organism>
<dbReference type="EMBL" id="JFFI01001491">
    <property type="protein sequence ID" value="KXH59531.1"/>
    <property type="molecule type" value="Genomic_DNA"/>
</dbReference>